<evidence type="ECO:0000256" key="4">
    <source>
        <dbReference type="ARBA" id="ARBA00022898"/>
    </source>
</evidence>
<feature type="domain" description="HTH gntR-type" evidence="8">
    <location>
        <begin position="15"/>
        <end position="83"/>
    </location>
</feature>
<comment type="caution">
    <text evidence="9">The sequence shown here is derived from an EMBL/GenBank/DDBJ whole genome shotgun (WGS) entry which is preliminary data.</text>
</comment>
<comment type="cofactor">
    <cofactor evidence="1">
        <name>pyridoxal 5'-phosphate</name>
        <dbReference type="ChEBI" id="CHEBI:597326"/>
    </cofactor>
</comment>
<dbReference type="Pfam" id="PF00392">
    <property type="entry name" value="GntR"/>
    <property type="match status" value="1"/>
</dbReference>
<keyword evidence="6" id="KW-0238">DNA-binding</keyword>
<dbReference type="PANTHER" id="PTHR46577">
    <property type="entry name" value="HTH-TYPE TRANSCRIPTIONAL REGULATORY PROTEIN GABR"/>
    <property type="match status" value="1"/>
</dbReference>
<dbReference type="InterPro" id="IPR015424">
    <property type="entry name" value="PyrdxlP-dep_Trfase"/>
</dbReference>
<evidence type="ECO:0000256" key="6">
    <source>
        <dbReference type="ARBA" id="ARBA00023125"/>
    </source>
</evidence>
<reference evidence="9 10" key="1">
    <citation type="submission" date="2023-08" db="EMBL/GenBank/DDBJ databases">
        <authorList>
            <person name="Park J.-S."/>
        </authorList>
    </citation>
    <scope>NUCLEOTIDE SEQUENCE [LARGE SCALE GENOMIC DNA]</scope>
    <source>
        <strain evidence="9 10">2205SS18-9</strain>
    </source>
</reference>
<dbReference type="SUPFAM" id="SSF53383">
    <property type="entry name" value="PLP-dependent transferases"/>
    <property type="match status" value="1"/>
</dbReference>
<gene>
    <name evidence="9" type="ORF">Q5Y73_17335</name>
</gene>
<name>A0ABT9J4J4_9BACL</name>
<evidence type="ECO:0000256" key="7">
    <source>
        <dbReference type="ARBA" id="ARBA00023163"/>
    </source>
</evidence>
<dbReference type="PANTHER" id="PTHR46577:SF1">
    <property type="entry name" value="HTH-TYPE TRANSCRIPTIONAL REGULATORY PROTEIN GABR"/>
    <property type="match status" value="1"/>
</dbReference>
<keyword evidence="3 9" id="KW-0032">Aminotransferase</keyword>
<keyword evidence="10" id="KW-1185">Reference proteome</keyword>
<protein>
    <submittedName>
        <fullName evidence="9">PLP-dependent aminotransferase family protein</fullName>
    </submittedName>
</protein>
<dbReference type="Gene3D" id="3.40.640.10">
    <property type="entry name" value="Type I PLP-dependent aspartate aminotransferase-like (Major domain)"/>
    <property type="match status" value="1"/>
</dbReference>
<sequence>MEFHIPFNVYLQKYRYKYAALYHAIRDALIDGKLQHGVKLPATRELAMNYEISRGIVNQVYEMLTAEGYLSSEIGRGTFVTYEAQQKEKNEQSLNCSIRLSNWGNRITQLNFASLSQTSSRIDKGISQINFKVGSPDLSSFPFQDWNRCLHAEIRQLSTESQAENCNTEGYFPLREAISRHLLKTRGVESNAENIAIVNGSMQAIALLTQLLINPKDKVIVENPCYTGIHRAIQTAGGTVLSMDIEKNGIQSDLKAWPSTKLAFLTPSRQYPTGVVLNLSKRQKILEWAHQNNTWIIEDDYDSEFRYKGRPIEPLKVLDHKDRVIYIGTFSKTLRPELRIGYVVLPKSLIRPFKLAKELYETHATGLMEQKTLTSFINQGLYDRHLRKMKRLYQNKQQTCLKLLKQSLSHLFSFIESDAGLHVYGKWLLSDEKYEHFKQKCAVSGVYWADSTALDIKNQQNSACFGFSHLSIEQIKLGIKLAAAASENLDSC</sequence>
<dbReference type="CDD" id="cd07377">
    <property type="entry name" value="WHTH_GntR"/>
    <property type="match status" value="1"/>
</dbReference>
<dbReference type="RefSeq" id="WP_305993173.1">
    <property type="nucleotide sequence ID" value="NZ_JAVAMP010000010.1"/>
</dbReference>
<dbReference type="Proteomes" id="UP001231941">
    <property type="component" value="Unassembled WGS sequence"/>
</dbReference>
<dbReference type="Pfam" id="PF00155">
    <property type="entry name" value="Aminotran_1_2"/>
    <property type="match status" value="1"/>
</dbReference>
<dbReference type="GO" id="GO:0008483">
    <property type="term" value="F:transaminase activity"/>
    <property type="evidence" value="ECO:0007669"/>
    <property type="project" value="UniProtKB-KW"/>
</dbReference>
<keyword evidence="5" id="KW-0805">Transcription regulation</keyword>
<evidence type="ECO:0000256" key="3">
    <source>
        <dbReference type="ARBA" id="ARBA00022576"/>
    </source>
</evidence>
<keyword evidence="3 9" id="KW-0808">Transferase</keyword>
<dbReference type="InterPro" id="IPR015421">
    <property type="entry name" value="PyrdxlP-dep_Trfase_major"/>
</dbReference>
<dbReference type="InterPro" id="IPR000524">
    <property type="entry name" value="Tscrpt_reg_HTH_GntR"/>
</dbReference>
<dbReference type="SMART" id="SM00345">
    <property type="entry name" value="HTH_GNTR"/>
    <property type="match status" value="1"/>
</dbReference>
<comment type="similarity">
    <text evidence="2">In the C-terminal section; belongs to the class-I pyridoxal-phosphate-dependent aminotransferase family.</text>
</comment>
<keyword evidence="4" id="KW-0663">Pyridoxal phosphate</keyword>
<evidence type="ECO:0000259" key="8">
    <source>
        <dbReference type="PROSITE" id="PS50949"/>
    </source>
</evidence>
<evidence type="ECO:0000313" key="9">
    <source>
        <dbReference type="EMBL" id="MDP5275864.1"/>
    </source>
</evidence>
<dbReference type="SUPFAM" id="SSF46785">
    <property type="entry name" value="Winged helix' DNA-binding domain"/>
    <property type="match status" value="1"/>
</dbReference>
<dbReference type="InterPro" id="IPR051446">
    <property type="entry name" value="HTH_trans_reg/aminotransferase"/>
</dbReference>
<organism evidence="9 10">
    <name type="scientific">Chengkuizengella axinellae</name>
    <dbReference type="NCBI Taxonomy" id="3064388"/>
    <lineage>
        <taxon>Bacteria</taxon>
        <taxon>Bacillati</taxon>
        <taxon>Bacillota</taxon>
        <taxon>Bacilli</taxon>
        <taxon>Bacillales</taxon>
        <taxon>Paenibacillaceae</taxon>
        <taxon>Chengkuizengella</taxon>
    </lineage>
</organism>
<dbReference type="CDD" id="cd00609">
    <property type="entry name" value="AAT_like"/>
    <property type="match status" value="1"/>
</dbReference>
<accession>A0ABT9J4J4</accession>
<evidence type="ECO:0000256" key="1">
    <source>
        <dbReference type="ARBA" id="ARBA00001933"/>
    </source>
</evidence>
<evidence type="ECO:0000256" key="2">
    <source>
        <dbReference type="ARBA" id="ARBA00005384"/>
    </source>
</evidence>
<evidence type="ECO:0000256" key="5">
    <source>
        <dbReference type="ARBA" id="ARBA00023015"/>
    </source>
</evidence>
<dbReference type="EMBL" id="JAVAMP010000010">
    <property type="protein sequence ID" value="MDP5275864.1"/>
    <property type="molecule type" value="Genomic_DNA"/>
</dbReference>
<dbReference type="InterPro" id="IPR004839">
    <property type="entry name" value="Aminotransferase_I/II_large"/>
</dbReference>
<proteinExistence type="inferred from homology"/>
<evidence type="ECO:0000313" key="10">
    <source>
        <dbReference type="Proteomes" id="UP001231941"/>
    </source>
</evidence>
<dbReference type="InterPro" id="IPR036390">
    <property type="entry name" value="WH_DNA-bd_sf"/>
</dbReference>
<dbReference type="Gene3D" id="1.10.10.10">
    <property type="entry name" value="Winged helix-like DNA-binding domain superfamily/Winged helix DNA-binding domain"/>
    <property type="match status" value="1"/>
</dbReference>
<dbReference type="InterPro" id="IPR036388">
    <property type="entry name" value="WH-like_DNA-bd_sf"/>
</dbReference>
<dbReference type="PROSITE" id="PS50949">
    <property type="entry name" value="HTH_GNTR"/>
    <property type="match status" value="1"/>
</dbReference>
<keyword evidence="7" id="KW-0804">Transcription</keyword>